<feature type="non-terminal residue" evidence="2">
    <location>
        <position position="72"/>
    </location>
</feature>
<keyword evidence="1" id="KW-0472">Membrane</keyword>
<dbReference type="AlphaFoldDB" id="A0A3R5ZHX6"/>
<dbReference type="Proteomes" id="UP000283872">
    <property type="component" value="Unassembled WGS sequence"/>
</dbReference>
<gene>
    <name evidence="2" type="ORF">DWY11_05730</name>
</gene>
<evidence type="ECO:0000313" key="3">
    <source>
        <dbReference type="Proteomes" id="UP000283872"/>
    </source>
</evidence>
<proteinExistence type="predicted"/>
<reference evidence="2 3" key="1">
    <citation type="submission" date="2018-08" db="EMBL/GenBank/DDBJ databases">
        <title>A genome reference for cultivated species of the human gut microbiota.</title>
        <authorList>
            <person name="Zou Y."/>
            <person name="Xue W."/>
            <person name="Luo G."/>
        </authorList>
    </citation>
    <scope>NUCLEOTIDE SEQUENCE [LARGE SCALE GENOMIC DNA]</scope>
    <source>
        <strain evidence="2 3">AF24-12</strain>
    </source>
</reference>
<name>A0A3R5ZHX6_9BACT</name>
<keyword evidence="1" id="KW-0812">Transmembrane</keyword>
<evidence type="ECO:0000313" key="2">
    <source>
        <dbReference type="EMBL" id="RGS16953.1"/>
    </source>
</evidence>
<dbReference type="EMBL" id="QRVA01000010">
    <property type="protein sequence ID" value="RGS16953.1"/>
    <property type="molecule type" value="Genomic_DNA"/>
</dbReference>
<organism evidence="2 3">
    <name type="scientific">Segatella copri</name>
    <dbReference type="NCBI Taxonomy" id="165179"/>
    <lineage>
        <taxon>Bacteria</taxon>
        <taxon>Pseudomonadati</taxon>
        <taxon>Bacteroidota</taxon>
        <taxon>Bacteroidia</taxon>
        <taxon>Bacteroidales</taxon>
        <taxon>Prevotellaceae</taxon>
        <taxon>Segatella</taxon>
    </lineage>
</organism>
<accession>A0A3R5ZHX6</accession>
<comment type="caution">
    <text evidence="2">The sequence shown here is derived from an EMBL/GenBank/DDBJ whole genome shotgun (WGS) entry which is preliminary data.</text>
</comment>
<keyword evidence="1" id="KW-1133">Transmembrane helix</keyword>
<sequence>MVPADSRRIPRVPRYSGYRYAAFRFTYWTITVYGHIFQSVLFTICIQCRGPTTPLAPCDVNGLGCSPFARHY</sequence>
<feature type="transmembrane region" description="Helical" evidence="1">
    <location>
        <begin position="21"/>
        <end position="44"/>
    </location>
</feature>
<protein>
    <submittedName>
        <fullName evidence="2">Uncharacterized protein</fullName>
    </submittedName>
</protein>
<evidence type="ECO:0000256" key="1">
    <source>
        <dbReference type="SAM" id="Phobius"/>
    </source>
</evidence>